<accession>U5NEM7</accession>
<dbReference type="PROSITE" id="PS01011">
    <property type="entry name" value="FOLYLPOLYGLU_SYNT_1"/>
    <property type="match status" value="1"/>
</dbReference>
<protein>
    <recommendedName>
        <fullName evidence="9">Dihydrofolate synthase/folylpolyglutamate synthase</fullName>
        <ecNumber evidence="7">6.3.2.12</ecNumber>
        <ecNumber evidence="8">6.3.2.17</ecNumber>
    </recommendedName>
    <alternativeName>
        <fullName evidence="18">Folylpoly-gamma-glutamate synthetase-dihydrofolate synthetase</fullName>
    </alternativeName>
    <alternativeName>
        <fullName evidence="16">Folylpolyglutamate synthetase</fullName>
    </alternativeName>
    <alternativeName>
        <fullName evidence="17">Tetrahydrofolylpolyglutamate synthase</fullName>
    </alternativeName>
</protein>
<evidence type="ECO:0000256" key="17">
    <source>
        <dbReference type="ARBA" id="ARBA00030592"/>
    </source>
</evidence>
<keyword evidence="14" id="KW-0460">Magnesium</keyword>
<comment type="pathway">
    <text evidence="4">Cofactor biosynthesis; tetrahydrofolylpolyglutamate biosynthesis.</text>
</comment>
<dbReference type="GO" id="GO:0008841">
    <property type="term" value="F:dihydrofolate synthase activity"/>
    <property type="evidence" value="ECO:0007669"/>
    <property type="project" value="UniProtKB-EC"/>
</dbReference>
<dbReference type="PANTHER" id="PTHR11136:SF0">
    <property type="entry name" value="DIHYDROFOLATE SYNTHETASE-RELATED"/>
    <property type="match status" value="1"/>
</dbReference>
<evidence type="ECO:0000256" key="6">
    <source>
        <dbReference type="ARBA" id="ARBA00011245"/>
    </source>
</evidence>
<comment type="similarity">
    <text evidence="5">Belongs to the folylpolyglutamate synthase family.</text>
</comment>
<dbReference type="RefSeq" id="WP_022776545.1">
    <property type="nucleotide sequence ID" value="NC_022576.1"/>
</dbReference>
<dbReference type="Gene3D" id="3.40.1190.10">
    <property type="entry name" value="Mur-like, catalytic domain"/>
    <property type="match status" value="1"/>
</dbReference>
<dbReference type="SUPFAM" id="SSF53623">
    <property type="entry name" value="MurD-like peptide ligases, catalytic domain"/>
    <property type="match status" value="1"/>
</dbReference>
<dbReference type="GO" id="GO:0046656">
    <property type="term" value="P:folic acid biosynthetic process"/>
    <property type="evidence" value="ECO:0007669"/>
    <property type="project" value="UniProtKB-KW"/>
</dbReference>
<keyword evidence="13" id="KW-0067">ATP-binding</keyword>
<evidence type="ECO:0000256" key="10">
    <source>
        <dbReference type="ARBA" id="ARBA00022598"/>
    </source>
</evidence>
<evidence type="ECO:0000256" key="15">
    <source>
        <dbReference type="ARBA" id="ARBA00022909"/>
    </source>
</evidence>
<keyword evidence="15" id="KW-0289">Folate biosynthesis</keyword>
<evidence type="ECO:0000259" key="23">
    <source>
        <dbReference type="Pfam" id="PF02875"/>
    </source>
</evidence>
<dbReference type="KEGG" id="cbx:Cenrod_2555"/>
<dbReference type="EC" id="6.3.2.17" evidence="8"/>
<evidence type="ECO:0000256" key="5">
    <source>
        <dbReference type="ARBA" id="ARBA00008276"/>
    </source>
</evidence>
<dbReference type="Gene3D" id="3.90.190.20">
    <property type="entry name" value="Mur ligase, C-terminal domain"/>
    <property type="match status" value="1"/>
</dbReference>
<dbReference type="GO" id="GO:0005524">
    <property type="term" value="F:ATP binding"/>
    <property type="evidence" value="ECO:0007669"/>
    <property type="project" value="UniProtKB-KW"/>
</dbReference>
<comment type="subunit">
    <text evidence="6">Monomer.</text>
</comment>
<dbReference type="EC" id="6.3.2.12" evidence="7"/>
<evidence type="ECO:0000256" key="1">
    <source>
        <dbReference type="ARBA" id="ARBA00001946"/>
    </source>
</evidence>
<dbReference type="PATRIC" id="fig|946483.4.peg.2584"/>
<evidence type="ECO:0000256" key="7">
    <source>
        <dbReference type="ARBA" id="ARBA00013023"/>
    </source>
</evidence>
<evidence type="ECO:0000256" key="19">
    <source>
        <dbReference type="ARBA" id="ARBA00047493"/>
    </source>
</evidence>
<evidence type="ECO:0000256" key="11">
    <source>
        <dbReference type="ARBA" id="ARBA00022723"/>
    </source>
</evidence>
<feature type="domain" description="Mur ligase central" evidence="24">
    <location>
        <begin position="85"/>
        <end position="225"/>
    </location>
</feature>
<dbReference type="Pfam" id="PF08245">
    <property type="entry name" value="Mur_ligase_M"/>
    <property type="match status" value="1"/>
</dbReference>
<evidence type="ECO:0000256" key="12">
    <source>
        <dbReference type="ARBA" id="ARBA00022741"/>
    </source>
</evidence>
<dbReference type="PIRSF" id="PIRSF001563">
    <property type="entry name" value="Folylpolyglu_synth"/>
    <property type="match status" value="1"/>
</dbReference>
<evidence type="ECO:0000256" key="3">
    <source>
        <dbReference type="ARBA" id="ARBA00004799"/>
    </source>
</evidence>
<evidence type="ECO:0000313" key="25">
    <source>
        <dbReference type="EMBL" id="AGX88609.1"/>
    </source>
</evidence>
<proteinExistence type="inferred from homology"/>
<comment type="function">
    <text evidence="2">Functions in two distinct reactions of the de novo folate biosynthetic pathway. Catalyzes the addition of a glutamate residue to dihydropteroate (7,8-dihydropteroate or H2Pte) to form dihydrofolate (7,8-dihydrofolate monoglutamate or H2Pte-Glu). Also catalyzes successive additions of L-glutamate to tetrahydrofolate or 10-formyltetrahydrofolate or 5,10-methylenetetrahydrofolate, leading to folylpolyglutamate derivatives.</text>
</comment>
<dbReference type="FunFam" id="3.40.1190.10:FF:000004">
    <property type="entry name" value="Dihydrofolate synthase/folylpolyglutamate synthase"/>
    <property type="match status" value="1"/>
</dbReference>
<dbReference type="HOGENOM" id="CLU_015869_1_0_4"/>
<comment type="catalytic activity">
    <reaction evidence="19">
        <text>(6S)-5,6,7,8-tetrahydrofolyl-(gamma-L-Glu)(n) + L-glutamate + ATP = (6S)-5,6,7,8-tetrahydrofolyl-(gamma-L-Glu)(n+1) + ADP + phosphate + H(+)</text>
        <dbReference type="Rhea" id="RHEA:10580"/>
        <dbReference type="Rhea" id="RHEA-COMP:14738"/>
        <dbReference type="Rhea" id="RHEA-COMP:14740"/>
        <dbReference type="ChEBI" id="CHEBI:15378"/>
        <dbReference type="ChEBI" id="CHEBI:29985"/>
        <dbReference type="ChEBI" id="CHEBI:30616"/>
        <dbReference type="ChEBI" id="CHEBI:43474"/>
        <dbReference type="ChEBI" id="CHEBI:141005"/>
        <dbReference type="ChEBI" id="CHEBI:456216"/>
        <dbReference type="EC" id="6.3.2.17"/>
    </reaction>
</comment>
<sequence length="473" mass="50457">MPRQSAPLARLGMVCELRVMSSSSLHSAFSTPPVFTVAPTGEHSLAQWLAYCERLHPLHIELGLGRVHQVAQAMALHLDHPVITVAGTNGKGSTCAMLASILRQAGYKVGVYTSPHLVDFEERLRIDGECVTASALVEAFVQVESARTRCGVSLTYFEFTTLGILWILAHRKLDVSILEVGLGGRLDAVNIVDADCAIITSIDLDHMQFLGSTREDIALEKAGIARPGKPIILVDPALPPSLAAHCRSVGADVWCAGGDFRVTVDEKQWSWEGRGHRWGGLAFPALRGAQQLVNAAGVLAALSALRAVLPVSAHALRNGLAFVELAGRFQVVPGEPVLVLDVAHNPHAVGALVHNLDAMGFFPTTHAVFGAMADKDIPAMLRRMAPLVDRWYCTDLTVDRAAPACAIVDALRAVDATKAASAGCFATPQQALRVALDAAERTDRIIVFGSFHTVGGVLRQGVPQLRAPHLPGS</sequence>
<feature type="domain" description="Mur ligase C-terminal" evidence="23">
    <location>
        <begin position="327"/>
        <end position="451"/>
    </location>
</feature>
<dbReference type="SUPFAM" id="SSF53244">
    <property type="entry name" value="MurD-like peptide ligases, peptide-binding domain"/>
    <property type="match status" value="1"/>
</dbReference>
<keyword evidence="12" id="KW-0547">Nucleotide-binding</keyword>
<dbReference type="EMBL" id="CP004885">
    <property type="protein sequence ID" value="AGX88609.1"/>
    <property type="molecule type" value="Genomic_DNA"/>
</dbReference>
<gene>
    <name evidence="25" type="primary">folC</name>
    <name evidence="25" type="ORF">Cenrod_2555</name>
</gene>
<dbReference type="PANTHER" id="PTHR11136">
    <property type="entry name" value="FOLYLPOLYGLUTAMATE SYNTHASE-RELATED"/>
    <property type="match status" value="1"/>
</dbReference>
<dbReference type="InterPro" id="IPR036615">
    <property type="entry name" value="Mur_ligase_C_dom_sf"/>
</dbReference>
<comment type="cofactor">
    <cofactor evidence="1">
        <name>Mg(2+)</name>
        <dbReference type="ChEBI" id="CHEBI:18420"/>
    </cofactor>
</comment>
<evidence type="ECO:0000313" key="26">
    <source>
        <dbReference type="Proteomes" id="UP000017184"/>
    </source>
</evidence>
<evidence type="ECO:0000256" key="8">
    <source>
        <dbReference type="ARBA" id="ARBA00013025"/>
    </source>
</evidence>
<dbReference type="InterPro" id="IPR036565">
    <property type="entry name" value="Mur-like_cat_sf"/>
</dbReference>
<evidence type="ECO:0000259" key="24">
    <source>
        <dbReference type="Pfam" id="PF08245"/>
    </source>
</evidence>
<dbReference type="GO" id="GO:0004326">
    <property type="term" value="F:tetrahydrofolylpolyglutamate synthase activity"/>
    <property type="evidence" value="ECO:0007669"/>
    <property type="project" value="UniProtKB-EC"/>
</dbReference>
<name>U5NEM7_9BURK</name>
<dbReference type="UniPathway" id="UPA00077">
    <property type="reaction ID" value="UER00157"/>
</dbReference>
<dbReference type="AlphaFoldDB" id="U5NEM7"/>
<dbReference type="Proteomes" id="UP000017184">
    <property type="component" value="Chromosome"/>
</dbReference>
<comment type="catalytic activity">
    <reaction evidence="21">
        <text>(6R)-5,10-methylenetetrahydrofolyl-(gamma-L-Glu)(n) + L-glutamate + ATP = (6R)-5,10-methylenetetrahydrofolyl-(gamma-L-Glu)(n+1) + ADP + phosphate + H(+)</text>
        <dbReference type="Rhea" id="RHEA:51912"/>
        <dbReference type="Rhea" id="RHEA-COMP:13257"/>
        <dbReference type="Rhea" id="RHEA-COMP:13258"/>
        <dbReference type="ChEBI" id="CHEBI:15378"/>
        <dbReference type="ChEBI" id="CHEBI:29985"/>
        <dbReference type="ChEBI" id="CHEBI:30616"/>
        <dbReference type="ChEBI" id="CHEBI:43474"/>
        <dbReference type="ChEBI" id="CHEBI:136572"/>
        <dbReference type="ChEBI" id="CHEBI:456216"/>
        <dbReference type="EC" id="6.3.2.17"/>
    </reaction>
</comment>
<evidence type="ECO:0000256" key="13">
    <source>
        <dbReference type="ARBA" id="ARBA00022840"/>
    </source>
</evidence>
<dbReference type="eggNOG" id="COG0285">
    <property type="taxonomic scope" value="Bacteria"/>
</dbReference>
<dbReference type="GO" id="GO:0046872">
    <property type="term" value="F:metal ion binding"/>
    <property type="evidence" value="ECO:0007669"/>
    <property type="project" value="UniProtKB-KW"/>
</dbReference>
<evidence type="ECO:0000256" key="14">
    <source>
        <dbReference type="ARBA" id="ARBA00022842"/>
    </source>
</evidence>
<dbReference type="NCBIfam" id="NF008101">
    <property type="entry name" value="PRK10846.1"/>
    <property type="match status" value="1"/>
</dbReference>
<organism evidence="25 26">
    <name type="scientific">Candidatus Symbiobacter mobilis CR</name>
    <dbReference type="NCBI Taxonomy" id="946483"/>
    <lineage>
        <taxon>Bacteria</taxon>
        <taxon>Pseudomonadati</taxon>
        <taxon>Pseudomonadota</taxon>
        <taxon>Betaproteobacteria</taxon>
        <taxon>Burkholderiales</taxon>
        <taxon>Comamonadaceae</taxon>
    </lineage>
</organism>
<dbReference type="InterPro" id="IPR004101">
    <property type="entry name" value="Mur_ligase_C"/>
</dbReference>
<comment type="pathway">
    <text evidence="3">Cofactor biosynthesis; tetrahydrofolate biosynthesis; 7,8-dihydrofolate from 2-amino-4-hydroxy-6-hydroxymethyl-7,8-dihydropteridine diphosphate and 4-aminobenzoate: step 2/2.</text>
</comment>
<evidence type="ECO:0000256" key="22">
    <source>
        <dbReference type="ARBA" id="ARBA00049161"/>
    </source>
</evidence>
<dbReference type="GO" id="GO:0005737">
    <property type="term" value="C:cytoplasm"/>
    <property type="evidence" value="ECO:0007669"/>
    <property type="project" value="TreeGrafter"/>
</dbReference>
<keyword evidence="26" id="KW-1185">Reference proteome</keyword>
<evidence type="ECO:0000256" key="18">
    <source>
        <dbReference type="ARBA" id="ARBA00032510"/>
    </source>
</evidence>
<dbReference type="InterPro" id="IPR013221">
    <property type="entry name" value="Mur_ligase_cen"/>
</dbReference>
<evidence type="ECO:0000256" key="9">
    <source>
        <dbReference type="ARBA" id="ARBA00019357"/>
    </source>
</evidence>
<dbReference type="GO" id="GO:0046654">
    <property type="term" value="P:tetrahydrofolate biosynthetic process"/>
    <property type="evidence" value="ECO:0007669"/>
    <property type="project" value="UniProtKB-UniPathway"/>
</dbReference>
<evidence type="ECO:0000256" key="20">
    <source>
        <dbReference type="ARBA" id="ARBA00047808"/>
    </source>
</evidence>
<dbReference type="InterPro" id="IPR001645">
    <property type="entry name" value="Folylpolyglutamate_synth"/>
</dbReference>
<evidence type="ECO:0000256" key="16">
    <source>
        <dbReference type="ARBA" id="ARBA00030048"/>
    </source>
</evidence>
<comment type="catalytic activity">
    <reaction evidence="22">
        <text>7,8-dihydropteroate + L-glutamate + ATP = 7,8-dihydrofolate + ADP + phosphate + H(+)</text>
        <dbReference type="Rhea" id="RHEA:23584"/>
        <dbReference type="ChEBI" id="CHEBI:15378"/>
        <dbReference type="ChEBI" id="CHEBI:17839"/>
        <dbReference type="ChEBI" id="CHEBI:29985"/>
        <dbReference type="ChEBI" id="CHEBI:30616"/>
        <dbReference type="ChEBI" id="CHEBI:43474"/>
        <dbReference type="ChEBI" id="CHEBI:57451"/>
        <dbReference type="ChEBI" id="CHEBI:456216"/>
        <dbReference type="EC" id="6.3.2.12"/>
    </reaction>
</comment>
<evidence type="ECO:0000256" key="21">
    <source>
        <dbReference type="ARBA" id="ARBA00049035"/>
    </source>
</evidence>
<dbReference type="Pfam" id="PF02875">
    <property type="entry name" value="Mur_ligase_C"/>
    <property type="match status" value="1"/>
</dbReference>
<dbReference type="InterPro" id="IPR018109">
    <property type="entry name" value="Folylpolyglutamate_synth_CS"/>
</dbReference>
<keyword evidence="11" id="KW-0479">Metal-binding</keyword>
<reference evidence="25 26" key="1">
    <citation type="journal article" date="2013" name="Genome Biol.">
        <title>Genomic analysis reveals key aspects of prokaryotic symbiosis in the phototrophic consortium "Chlorochromatium aggregatum".</title>
        <authorList>
            <person name="Liu Z."/>
            <person name="Muller J."/>
            <person name="Li T."/>
            <person name="Alvey R.M."/>
            <person name="Vogl K."/>
            <person name="Frigaard N.U."/>
            <person name="Rockwell N.C."/>
            <person name="Boyd E.S."/>
            <person name="Tomsho L.P."/>
            <person name="Schuster S.C."/>
            <person name="Henke P."/>
            <person name="Rohde M."/>
            <person name="Overmann J."/>
            <person name="Bryant D.A."/>
        </authorList>
    </citation>
    <scope>NUCLEOTIDE SEQUENCE [LARGE SCALE GENOMIC DNA]</scope>
    <source>
        <strain evidence="25">CR</strain>
    </source>
</reference>
<dbReference type="STRING" id="946483.Cenrod_2555"/>
<evidence type="ECO:0000256" key="4">
    <source>
        <dbReference type="ARBA" id="ARBA00005150"/>
    </source>
</evidence>
<comment type="catalytic activity">
    <reaction evidence="20">
        <text>10-formyltetrahydrofolyl-(gamma-L-Glu)(n) + L-glutamate + ATP = 10-formyltetrahydrofolyl-(gamma-L-Glu)(n+1) + ADP + phosphate + H(+)</text>
        <dbReference type="Rhea" id="RHEA:51904"/>
        <dbReference type="Rhea" id="RHEA-COMP:13088"/>
        <dbReference type="Rhea" id="RHEA-COMP:14300"/>
        <dbReference type="ChEBI" id="CHEBI:15378"/>
        <dbReference type="ChEBI" id="CHEBI:29985"/>
        <dbReference type="ChEBI" id="CHEBI:30616"/>
        <dbReference type="ChEBI" id="CHEBI:43474"/>
        <dbReference type="ChEBI" id="CHEBI:134413"/>
        <dbReference type="ChEBI" id="CHEBI:456216"/>
        <dbReference type="EC" id="6.3.2.17"/>
    </reaction>
</comment>
<dbReference type="NCBIfam" id="TIGR01499">
    <property type="entry name" value="folC"/>
    <property type="match status" value="1"/>
</dbReference>
<evidence type="ECO:0000256" key="2">
    <source>
        <dbReference type="ARBA" id="ARBA00002714"/>
    </source>
</evidence>
<keyword evidence="10" id="KW-0436">Ligase</keyword>